<dbReference type="AlphaFoldDB" id="A0A0F9D9Q8"/>
<dbReference type="InterPro" id="IPR002686">
    <property type="entry name" value="Transposase_17"/>
</dbReference>
<sequence>MSRPLRIVYPEAWYHIMNRGRRSEAIFSGKEDFQMFIALLKDTAEMWNIRISAYCLMPNHYHLHLQTA</sequence>
<dbReference type="Gene3D" id="3.30.70.1290">
    <property type="entry name" value="Transposase IS200-like"/>
    <property type="match status" value="1"/>
</dbReference>
<evidence type="ECO:0000259" key="1">
    <source>
        <dbReference type="Pfam" id="PF01797"/>
    </source>
</evidence>
<dbReference type="Pfam" id="PF01797">
    <property type="entry name" value="Y1_Tnp"/>
    <property type="match status" value="1"/>
</dbReference>
<gene>
    <name evidence="2" type="ORF">LCGC14_2226000</name>
</gene>
<dbReference type="GO" id="GO:0004803">
    <property type="term" value="F:transposase activity"/>
    <property type="evidence" value="ECO:0007669"/>
    <property type="project" value="InterPro"/>
</dbReference>
<dbReference type="EMBL" id="LAZR01029849">
    <property type="protein sequence ID" value="KKL58374.1"/>
    <property type="molecule type" value="Genomic_DNA"/>
</dbReference>
<dbReference type="GO" id="GO:0006313">
    <property type="term" value="P:DNA transposition"/>
    <property type="evidence" value="ECO:0007669"/>
    <property type="project" value="InterPro"/>
</dbReference>
<evidence type="ECO:0000313" key="2">
    <source>
        <dbReference type="EMBL" id="KKL58374.1"/>
    </source>
</evidence>
<organism evidence="2">
    <name type="scientific">marine sediment metagenome</name>
    <dbReference type="NCBI Taxonomy" id="412755"/>
    <lineage>
        <taxon>unclassified sequences</taxon>
        <taxon>metagenomes</taxon>
        <taxon>ecological metagenomes</taxon>
    </lineage>
</organism>
<dbReference type="SUPFAM" id="SSF143422">
    <property type="entry name" value="Transposase IS200-like"/>
    <property type="match status" value="1"/>
</dbReference>
<dbReference type="GO" id="GO:0003677">
    <property type="term" value="F:DNA binding"/>
    <property type="evidence" value="ECO:0007669"/>
    <property type="project" value="InterPro"/>
</dbReference>
<accession>A0A0F9D9Q8</accession>
<reference evidence="2" key="1">
    <citation type="journal article" date="2015" name="Nature">
        <title>Complex archaea that bridge the gap between prokaryotes and eukaryotes.</title>
        <authorList>
            <person name="Spang A."/>
            <person name="Saw J.H."/>
            <person name="Jorgensen S.L."/>
            <person name="Zaremba-Niedzwiedzka K."/>
            <person name="Martijn J."/>
            <person name="Lind A.E."/>
            <person name="van Eijk R."/>
            <person name="Schleper C."/>
            <person name="Guy L."/>
            <person name="Ettema T.J."/>
        </authorList>
    </citation>
    <scope>NUCLEOTIDE SEQUENCE</scope>
</reference>
<name>A0A0F9D9Q8_9ZZZZ</name>
<feature type="domain" description="Transposase IS200-like" evidence="1">
    <location>
        <begin position="11"/>
        <end position="66"/>
    </location>
</feature>
<dbReference type="PANTHER" id="PTHR34322:SF2">
    <property type="entry name" value="TRANSPOSASE IS200-LIKE DOMAIN-CONTAINING PROTEIN"/>
    <property type="match status" value="1"/>
</dbReference>
<dbReference type="InterPro" id="IPR036515">
    <property type="entry name" value="Transposase_17_sf"/>
</dbReference>
<protein>
    <recommendedName>
        <fullName evidence="1">Transposase IS200-like domain-containing protein</fullName>
    </recommendedName>
</protein>
<dbReference type="PANTHER" id="PTHR34322">
    <property type="entry name" value="TRANSPOSASE, Y1_TNP DOMAIN-CONTAINING"/>
    <property type="match status" value="1"/>
</dbReference>
<proteinExistence type="predicted"/>
<comment type="caution">
    <text evidence="2">The sequence shown here is derived from an EMBL/GenBank/DDBJ whole genome shotgun (WGS) entry which is preliminary data.</text>
</comment>